<dbReference type="OrthoDB" id="3437960at2759"/>
<comment type="caution">
    <text evidence="9">The sequence shown here is derived from an EMBL/GenBank/DDBJ whole genome shotgun (WGS) entry which is preliminary data.</text>
</comment>
<protein>
    <recommendedName>
        <fullName evidence="8">C2H2-type domain-containing protein</fullName>
    </recommendedName>
</protein>
<dbReference type="PROSITE" id="PS50157">
    <property type="entry name" value="ZINC_FINGER_C2H2_2"/>
    <property type="match status" value="2"/>
</dbReference>
<keyword evidence="4 7" id="KW-0863">Zinc-finger</keyword>
<dbReference type="SMART" id="SM00355">
    <property type="entry name" value="ZnF_C2H2"/>
    <property type="match status" value="2"/>
</dbReference>
<evidence type="ECO:0000256" key="1">
    <source>
        <dbReference type="ARBA" id="ARBA00004123"/>
    </source>
</evidence>
<dbReference type="GO" id="GO:0008270">
    <property type="term" value="F:zinc ion binding"/>
    <property type="evidence" value="ECO:0007669"/>
    <property type="project" value="UniProtKB-KW"/>
</dbReference>
<dbReference type="AlphaFoldDB" id="A0A317UK03"/>
<keyword evidence="3" id="KW-0677">Repeat</keyword>
<feature type="domain" description="C2H2-type" evidence="8">
    <location>
        <begin position="46"/>
        <end position="75"/>
    </location>
</feature>
<keyword evidence="2" id="KW-0479">Metal-binding</keyword>
<dbReference type="RefSeq" id="XP_025381785.1">
    <property type="nucleotide sequence ID" value="XM_025528087.1"/>
</dbReference>
<dbReference type="InterPro" id="IPR013087">
    <property type="entry name" value="Znf_C2H2_type"/>
</dbReference>
<evidence type="ECO:0000256" key="3">
    <source>
        <dbReference type="ARBA" id="ARBA00022737"/>
    </source>
</evidence>
<evidence type="ECO:0000256" key="5">
    <source>
        <dbReference type="ARBA" id="ARBA00022833"/>
    </source>
</evidence>
<dbReference type="Proteomes" id="UP000246171">
    <property type="component" value="Unassembled WGS sequence"/>
</dbReference>
<keyword evidence="10" id="KW-1185">Reference proteome</keyword>
<dbReference type="Gene3D" id="3.30.160.60">
    <property type="entry name" value="Classic Zinc Finger"/>
    <property type="match status" value="2"/>
</dbReference>
<proteinExistence type="predicted"/>
<dbReference type="VEuPathDB" id="FungiDB:BO83DRAFT_327452"/>
<keyword evidence="6" id="KW-0539">Nucleus</keyword>
<dbReference type="PANTHER" id="PTHR19818">
    <property type="entry name" value="ZINC FINGER PROTEIN ZIC AND GLI"/>
    <property type="match status" value="1"/>
</dbReference>
<feature type="domain" description="C2H2-type" evidence="8">
    <location>
        <begin position="16"/>
        <end position="45"/>
    </location>
</feature>
<dbReference type="InterPro" id="IPR036236">
    <property type="entry name" value="Znf_C2H2_sf"/>
</dbReference>
<evidence type="ECO:0000256" key="2">
    <source>
        <dbReference type="ARBA" id="ARBA00022723"/>
    </source>
</evidence>
<evidence type="ECO:0000313" key="9">
    <source>
        <dbReference type="EMBL" id="PWY61715.1"/>
    </source>
</evidence>
<organism evidence="9 10">
    <name type="scientific">Aspergillus eucalypticola (strain CBS 122712 / IBT 29274)</name>
    <dbReference type="NCBI Taxonomy" id="1448314"/>
    <lineage>
        <taxon>Eukaryota</taxon>
        <taxon>Fungi</taxon>
        <taxon>Dikarya</taxon>
        <taxon>Ascomycota</taxon>
        <taxon>Pezizomycotina</taxon>
        <taxon>Eurotiomycetes</taxon>
        <taxon>Eurotiomycetidae</taxon>
        <taxon>Eurotiales</taxon>
        <taxon>Aspergillaceae</taxon>
        <taxon>Aspergillus</taxon>
        <taxon>Aspergillus subgen. Circumdati</taxon>
    </lineage>
</organism>
<dbReference type="EMBL" id="MSFU01000056">
    <property type="protein sequence ID" value="PWY61715.1"/>
    <property type="molecule type" value="Genomic_DNA"/>
</dbReference>
<dbReference type="PROSITE" id="PS00028">
    <property type="entry name" value="ZINC_FINGER_C2H2_1"/>
    <property type="match status" value="1"/>
</dbReference>
<gene>
    <name evidence="9" type="ORF">BO83DRAFT_327452</name>
</gene>
<dbReference type="PANTHER" id="PTHR19818:SF159">
    <property type="entry name" value="C2H2-TYPE DOMAIN-CONTAINING PROTEIN"/>
    <property type="match status" value="1"/>
</dbReference>
<evidence type="ECO:0000256" key="6">
    <source>
        <dbReference type="ARBA" id="ARBA00023242"/>
    </source>
</evidence>
<dbReference type="GO" id="GO:0005634">
    <property type="term" value="C:nucleus"/>
    <property type="evidence" value="ECO:0007669"/>
    <property type="project" value="UniProtKB-SubCell"/>
</dbReference>
<sequence length="88" mass="10342">TDFRRYPRIHSSEQLYHCEGNECNKSSRQNGALKVHLRTHTGEKPYSCQYRDCLEAFSNSSTLARHRRFHAKKASVCMRAAQLWTKVR</sequence>
<evidence type="ECO:0000313" key="10">
    <source>
        <dbReference type="Proteomes" id="UP000246171"/>
    </source>
</evidence>
<dbReference type="FunFam" id="3.30.160.60:FF:000446">
    <property type="entry name" value="Zinc finger protein"/>
    <property type="match status" value="1"/>
</dbReference>
<accession>A0A317UK03</accession>
<dbReference type="GO" id="GO:0000981">
    <property type="term" value="F:DNA-binding transcription factor activity, RNA polymerase II-specific"/>
    <property type="evidence" value="ECO:0007669"/>
    <property type="project" value="TreeGrafter"/>
</dbReference>
<feature type="non-terminal residue" evidence="9">
    <location>
        <position position="1"/>
    </location>
</feature>
<reference evidence="9" key="1">
    <citation type="submission" date="2016-12" db="EMBL/GenBank/DDBJ databases">
        <title>The genomes of Aspergillus section Nigri reveals drivers in fungal speciation.</title>
        <authorList>
            <consortium name="DOE Joint Genome Institute"/>
            <person name="Vesth T.C."/>
            <person name="Nybo J."/>
            <person name="Theobald S."/>
            <person name="Brandl J."/>
            <person name="Frisvad J.C."/>
            <person name="Nielsen K.F."/>
            <person name="Lyhne E.K."/>
            <person name="Kogle M.E."/>
            <person name="Kuo A."/>
            <person name="Riley R."/>
            <person name="Clum A."/>
            <person name="Nolan M."/>
            <person name="Lipzen A."/>
            <person name="Salamov A."/>
            <person name="Henrissat B."/>
            <person name="Wiebenga A."/>
            <person name="De vries R.P."/>
            <person name="Grigoriev I.V."/>
            <person name="Mortensen U.H."/>
            <person name="Andersen M.R."/>
            <person name="Baker S.E."/>
        </authorList>
    </citation>
    <scope>NUCLEOTIDE SEQUENCE</scope>
    <source>
        <strain evidence="9">CBS 122712</strain>
    </source>
</reference>
<dbReference type="SUPFAM" id="SSF57667">
    <property type="entry name" value="beta-beta-alpha zinc fingers"/>
    <property type="match status" value="2"/>
</dbReference>
<dbReference type="FunFam" id="3.30.160.60:FF:001498">
    <property type="entry name" value="Zinc finger protein 404"/>
    <property type="match status" value="1"/>
</dbReference>
<keyword evidence="5" id="KW-0862">Zinc</keyword>
<dbReference type="InterPro" id="IPR050329">
    <property type="entry name" value="GLI_C2H2-zinc-finger"/>
</dbReference>
<evidence type="ECO:0000256" key="7">
    <source>
        <dbReference type="PROSITE-ProRule" id="PRU00042"/>
    </source>
</evidence>
<dbReference type="GeneID" id="37050049"/>
<name>A0A317UK03_ASPEC</name>
<evidence type="ECO:0000256" key="4">
    <source>
        <dbReference type="ARBA" id="ARBA00022771"/>
    </source>
</evidence>
<dbReference type="GO" id="GO:0000978">
    <property type="term" value="F:RNA polymerase II cis-regulatory region sequence-specific DNA binding"/>
    <property type="evidence" value="ECO:0007669"/>
    <property type="project" value="TreeGrafter"/>
</dbReference>
<dbReference type="GO" id="GO:0045944">
    <property type="term" value="P:positive regulation of transcription by RNA polymerase II"/>
    <property type="evidence" value="ECO:0007669"/>
    <property type="project" value="UniProtKB-ARBA"/>
</dbReference>
<dbReference type="Pfam" id="PF00096">
    <property type="entry name" value="zf-C2H2"/>
    <property type="match status" value="2"/>
</dbReference>
<comment type="subcellular location">
    <subcellularLocation>
        <location evidence="1">Nucleus</location>
    </subcellularLocation>
</comment>
<evidence type="ECO:0000259" key="8">
    <source>
        <dbReference type="PROSITE" id="PS50157"/>
    </source>
</evidence>